<proteinExistence type="predicted"/>
<accession>A0A0H5RLT5</accession>
<dbReference type="AlphaFoldDB" id="A0A0H5RLT5"/>
<dbReference type="EMBL" id="HACM01009247">
    <property type="protein sequence ID" value="CRZ09689.1"/>
    <property type="molecule type" value="Transcribed_RNA"/>
</dbReference>
<evidence type="ECO:0000313" key="3">
    <source>
        <dbReference type="EMBL" id="CRZ09689.1"/>
    </source>
</evidence>
<feature type="domain" description="Endonuclease/exonuclease/phosphatase" evidence="2">
    <location>
        <begin position="316"/>
        <end position="612"/>
    </location>
</feature>
<feature type="non-terminal residue" evidence="3">
    <location>
        <position position="1"/>
    </location>
</feature>
<reference evidence="3" key="1">
    <citation type="submission" date="2015-04" db="EMBL/GenBank/DDBJ databases">
        <title>The genome sequence of the plant pathogenic Rhizarian Plasmodiophora brassicae reveals insights in its biotrophic life cycle and the origin of chitin synthesis.</title>
        <authorList>
            <person name="Schwelm A."/>
            <person name="Fogelqvist J."/>
            <person name="Knaust A."/>
            <person name="Julke S."/>
            <person name="Lilja T."/>
            <person name="Dhandapani V."/>
            <person name="Bonilla-Rosso G."/>
            <person name="Karlsson M."/>
            <person name="Shevchenko A."/>
            <person name="Choi S.R."/>
            <person name="Kim H.G."/>
            <person name="Park J.Y."/>
            <person name="Lim Y.P."/>
            <person name="Ludwig-Muller J."/>
            <person name="Dixelius C."/>
        </authorList>
    </citation>
    <scope>NUCLEOTIDE SEQUENCE</scope>
    <source>
        <tissue evidence="3">Potato root galls</tissue>
    </source>
</reference>
<dbReference type="SUPFAM" id="SSF56219">
    <property type="entry name" value="DNase I-like"/>
    <property type="match status" value="1"/>
</dbReference>
<sequence length="625" mass="70684">APSPSTAADASGRAPHRSRSDGFPPTATPRPDHFIEAEFLPATPAVSRTISNSTQISSVRILHNPPVQNCELRPYVLLKDAEGSQTAADMSIDDGLQVTWRRGQQRICSVTHCNGGAKLQCLMCLKCSIPIHLSYFCSSEHWSESWPAHRQMHAAPRYQKARSGHPDLISDENQHIWEDDDMDMDDKMSTGQETPAEIGEILSSDYQMLNRRFPPQLKNIWTIVSHDKLYTPRADDVGRMIQIEVRLTPSDSTLPVAIGMSKATSPVLPEPEAAPPRPFVYHHNGAPTQAAFRVVCYNTLAAIYATRQVFPYCALWALLWNYRRNLILKELEAQHADIICLQEVQGDHFEEFFQPQLKALGYDGIFKMKTRTAMGHKSNAMDGCAIFYRTQAFALMEQYSIEFNEAARQRLDGRSEFRSAALRRLSRGNIALVVVLEELTPATQATNITGSAQRRHRKRRLCVANTHIFWDPEFEDVKLWQTFILCQELEKLVLSRNMPLVLCGDFNSKPDSPVYELIQTERVHPDHEVFHMASDYDVLPPPEAVTHRLPLMSAYGPHEPRYTNYTGSFVGVLDYIFFTKNHLRVLGNLDMPSDEIVGEFTALPSPRFPSDHLPLVADFDWLAAS</sequence>
<organism evidence="3">
    <name type="scientific">Spongospora subterranea</name>
    <dbReference type="NCBI Taxonomy" id="70186"/>
    <lineage>
        <taxon>Eukaryota</taxon>
        <taxon>Sar</taxon>
        <taxon>Rhizaria</taxon>
        <taxon>Endomyxa</taxon>
        <taxon>Phytomyxea</taxon>
        <taxon>Plasmodiophorida</taxon>
        <taxon>Plasmodiophoridae</taxon>
        <taxon>Spongospora</taxon>
    </lineage>
</organism>
<dbReference type="InterPro" id="IPR036691">
    <property type="entry name" value="Endo/exonu/phosph_ase_sf"/>
</dbReference>
<dbReference type="PANTHER" id="PTHR12121:SF34">
    <property type="entry name" value="PROTEIN ANGEL"/>
    <property type="match status" value="1"/>
</dbReference>
<protein>
    <recommendedName>
        <fullName evidence="2">Endonuclease/exonuclease/phosphatase domain-containing protein</fullName>
    </recommendedName>
</protein>
<dbReference type="Gene3D" id="3.60.10.10">
    <property type="entry name" value="Endonuclease/exonuclease/phosphatase"/>
    <property type="match status" value="1"/>
</dbReference>
<evidence type="ECO:0000256" key="1">
    <source>
        <dbReference type="SAM" id="MobiDB-lite"/>
    </source>
</evidence>
<dbReference type="Pfam" id="PF03372">
    <property type="entry name" value="Exo_endo_phos"/>
    <property type="match status" value="1"/>
</dbReference>
<dbReference type="PANTHER" id="PTHR12121">
    <property type="entry name" value="CARBON CATABOLITE REPRESSOR PROTEIN 4"/>
    <property type="match status" value="1"/>
</dbReference>
<name>A0A0H5RLT5_9EUKA</name>
<dbReference type="GO" id="GO:0000175">
    <property type="term" value="F:3'-5'-RNA exonuclease activity"/>
    <property type="evidence" value="ECO:0007669"/>
    <property type="project" value="TreeGrafter"/>
</dbReference>
<evidence type="ECO:0000259" key="2">
    <source>
        <dbReference type="Pfam" id="PF03372"/>
    </source>
</evidence>
<dbReference type="InterPro" id="IPR005135">
    <property type="entry name" value="Endo/exonuclease/phosphatase"/>
</dbReference>
<feature type="region of interest" description="Disordered" evidence="1">
    <location>
        <begin position="1"/>
        <end position="31"/>
    </location>
</feature>
<dbReference type="InterPro" id="IPR050410">
    <property type="entry name" value="CCR4/nocturin_mRNA_transcr"/>
</dbReference>